<dbReference type="InterPro" id="IPR002885">
    <property type="entry name" value="PPR_rpt"/>
</dbReference>
<name>A0A9D4VG93_ADICA</name>
<dbReference type="NCBIfam" id="TIGR00756">
    <property type="entry name" value="PPR"/>
    <property type="match status" value="6"/>
</dbReference>
<dbReference type="OrthoDB" id="185373at2759"/>
<dbReference type="InterPro" id="IPR046960">
    <property type="entry name" value="PPR_At4g14850-like_plant"/>
</dbReference>
<keyword evidence="1" id="KW-0677">Repeat</keyword>
<feature type="repeat" description="PPR" evidence="2">
    <location>
        <begin position="119"/>
        <end position="153"/>
    </location>
</feature>
<dbReference type="Proteomes" id="UP000886520">
    <property type="component" value="Chromosome 1"/>
</dbReference>
<dbReference type="Pfam" id="PF13041">
    <property type="entry name" value="PPR_2"/>
    <property type="match status" value="5"/>
</dbReference>
<protein>
    <recommendedName>
        <fullName evidence="3">DYW domain-containing protein</fullName>
    </recommendedName>
</protein>
<feature type="repeat" description="PPR" evidence="2">
    <location>
        <begin position="236"/>
        <end position="270"/>
    </location>
</feature>
<evidence type="ECO:0000259" key="3">
    <source>
        <dbReference type="Pfam" id="PF14432"/>
    </source>
</evidence>
<dbReference type="SUPFAM" id="SSF48452">
    <property type="entry name" value="TPR-like"/>
    <property type="match status" value="1"/>
</dbReference>
<dbReference type="PANTHER" id="PTHR47926">
    <property type="entry name" value="PENTATRICOPEPTIDE REPEAT-CONTAINING PROTEIN"/>
    <property type="match status" value="1"/>
</dbReference>
<evidence type="ECO:0000256" key="2">
    <source>
        <dbReference type="PROSITE-ProRule" id="PRU00708"/>
    </source>
</evidence>
<dbReference type="GO" id="GO:0003723">
    <property type="term" value="F:RNA binding"/>
    <property type="evidence" value="ECO:0007669"/>
    <property type="project" value="InterPro"/>
</dbReference>
<gene>
    <name evidence="4" type="ORF">GOP47_0001021</name>
</gene>
<comment type="caution">
    <text evidence="4">The sequence shown here is derived from an EMBL/GenBank/DDBJ whole genome shotgun (WGS) entry which is preliminary data.</text>
</comment>
<dbReference type="Gene3D" id="1.25.40.10">
    <property type="entry name" value="Tetratricopeptide repeat domain"/>
    <property type="match status" value="5"/>
</dbReference>
<dbReference type="PROSITE" id="PS51375">
    <property type="entry name" value="PPR"/>
    <property type="match status" value="8"/>
</dbReference>
<organism evidence="4 5">
    <name type="scientific">Adiantum capillus-veneris</name>
    <name type="common">Maidenhair fern</name>
    <dbReference type="NCBI Taxonomy" id="13818"/>
    <lineage>
        <taxon>Eukaryota</taxon>
        <taxon>Viridiplantae</taxon>
        <taxon>Streptophyta</taxon>
        <taxon>Embryophyta</taxon>
        <taxon>Tracheophyta</taxon>
        <taxon>Polypodiopsida</taxon>
        <taxon>Polypodiidae</taxon>
        <taxon>Polypodiales</taxon>
        <taxon>Pteridineae</taxon>
        <taxon>Pteridaceae</taxon>
        <taxon>Vittarioideae</taxon>
        <taxon>Adiantum</taxon>
    </lineage>
</organism>
<reference evidence="4" key="1">
    <citation type="submission" date="2021-01" db="EMBL/GenBank/DDBJ databases">
        <title>Adiantum capillus-veneris genome.</title>
        <authorList>
            <person name="Fang Y."/>
            <person name="Liao Q."/>
        </authorList>
    </citation>
    <scope>NUCLEOTIDE SEQUENCE</scope>
    <source>
        <strain evidence="4">H3</strain>
        <tissue evidence="4">Leaf</tissue>
    </source>
</reference>
<feature type="repeat" description="PPR" evidence="2">
    <location>
        <begin position="613"/>
        <end position="647"/>
    </location>
</feature>
<evidence type="ECO:0000313" key="4">
    <source>
        <dbReference type="EMBL" id="KAI5084852.1"/>
    </source>
</evidence>
<dbReference type="Pfam" id="PF01535">
    <property type="entry name" value="PPR"/>
    <property type="match status" value="2"/>
</dbReference>
<accession>A0A9D4VG93</accession>
<feature type="repeat" description="PPR" evidence="2">
    <location>
        <begin position="338"/>
        <end position="372"/>
    </location>
</feature>
<evidence type="ECO:0000256" key="1">
    <source>
        <dbReference type="ARBA" id="ARBA00022737"/>
    </source>
</evidence>
<feature type="repeat" description="PPR" evidence="2">
    <location>
        <begin position="475"/>
        <end position="509"/>
    </location>
</feature>
<feature type="repeat" description="PPR" evidence="2">
    <location>
        <begin position="373"/>
        <end position="407"/>
    </location>
</feature>
<dbReference type="InterPro" id="IPR032867">
    <property type="entry name" value="DYW_dom"/>
</dbReference>
<dbReference type="InterPro" id="IPR011990">
    <property type="entry name" value="TPR-like_helical_dom_sf"/>
</dbReference>
<dbReference type="InterPro" id="IPR046848">
    <property type="entry name" value="E_motif"/>
</dbReference>
<dbReference type="FunFam" id="1.25.40.10:FF:000090">
    <property type="entry name" value="Pentatricopeptide repeat-containing protein, chloroplastic"/>
    <property type="match status" value="1"/>
</dbReference>
<feature type="domain" description="DYW" evidence="3">
    <location>
        <begin position="766"/>
        <end position="849"/>
    </location>
</feature>
<dbReference type="FunFam" id="1.25.40.10:FF:000031">
    <property type="entry name" value="Pentatricopeptide repeat-containing protein mitochondrial"/>
    <property type="match status" value="1"/>
</dbReference>
<keyword evidence="5" id="KW-1185">Reference proteome</keyword>
<dbReference type="PANTHER" id="PTHR47926:SF382">
    <property type="entry name" value="PENTACOTRIPEPTIDE-REPEAT REGION OF PRORP DOMAIN-CONTAINING PROTEIN"/>
    <property type="match status" value="1"/>
</dbReference>
<proteinExistence type="predicted"/>
<feature type="repeat" description="PPR" evidence="2">
    <location>
        <begin position="440"/>
        <end position="474"/>
    </location>
</feature>
<evidence type="ECO:0000313" key="5">
    <source>
        <dbReference type="Proteomes" id="UP000886520"/>
    </source>
</evidence>
<dbReference type="FunFam" id="1.25.40.10:FF:000344">
    <property type="entry name" value="Pentatricopeptide repeat-containing protein"/>
    <property type="match status" value="1"/>
</dbReference>
<dbReference type="Pfam" id="PF14432">
    <property type="entry name" value="DYW_deaminase"/>
    <property type="match status" value="1"/>
</dbReference>
<feature type="repeat" description="PPR" evidence="2">
    <location>
        <begin position="542"/>
        <end position="576"/>
    </location>
</feature>
<sequence>MCRGPGMDACCGRSWIAEELSDAGFVLPYDEASQSTRKGSTCSASLKLQAGIGDDCASFVGSLKACTRNKDLHRGTRLHEDILRRGLLEKCSDALVTMYAKCGELGKAKVLLDTHKSRDVVTWTAIISGYAQAGRGQNALDFFESMRHEGVLPNVVTYTCALKACATIAAAEKGKEIHDEIVRRGLLQQSITLGTALVDMYVKCGALSKAQDVLQSLPSRCGNTSGGLVEMHNTRDVITWTALISGYAQQGQAQNALDCYDCMQREGISPNAFTYACILKACGAIGAVNKGKNVHNEITRQGLLQNDIVLGTALVDMYAKCGALLKAQKVFEELHFRTVVSWNALIGGYAQEGQSDQALSCFERMQQEGGLPDAITYACVLKACATLGDLERGKQIHDKIESQGLLQNNGVLATALVDMYAKCGALSAAQTVHNKLCFREVGFWNALAAGFAQEGQGEEVLDCFERMQHEGIPPDAVTYACILKACGILGMIEKGLEIHDKITRQGLLQNNLVLGAALVDMYVKCGALSKAQLVLEELPSRTVVQWSALIAGYAQEGQGKQVLTCFERMQNEGILPNVVTFTCVLNVCSHLGLVEEGHAIFMSMTTKYDVTPNLECYTCMVDLFGRAGHLEKAVQLIQKMPSSDYSAIWLSLLGACQKWGDVNVARWAFEQALHVDKSDGPAYVLMANIYAAAGMLEYAKDITTMSIKNKAWKKPGRSWWINSNEDVYAFSNGDVEHAQGNSIIKKLEEIAHKMSDRYYSLGSPSVSRSISNVVKDHLFCHHAEVQALACALINTPQGSITRIVKNMRLCSDCHVAISLISKVEMRTIVVMEGNARHWFQGGNCSCKEYL</sequence>
<dbReference type="Pfam" id="PF20431">
    <property type="entry name" value="E_motif"/>
    <property type="match status" value="1"/>
</dbReference>
<dbReference type="GO" id="GO:0008270">
    <property type="term" value="F:zinc ion binding"/>
    <property type="evidence" value="ECO:0007669"/>
    <property type="project" value="InterPro"/>
</dbReference>
<dbReference type="EMBL" id="JABFUD020000001">
    <property type="protein sequence ID" value="KAI5084852.1"/>
    <property type="molecule type" value="Genomic_DNA"/>
</dbReference>
<dbReference type="GO" id="GO:0009451">
    <property type="term" value="P:RNA modification"/>
    <property type="evidence" value="ECO:0007669"/>
    <property type="project" value="InterPro"/>
</dbReference>
<dbReference type="AlphaFoldDB" id="A0A9D4VG93"/>